<dbReference type="SUPFAM" id="SSF53167">
    <property type="entry name" value="Purine and uridine phosphorylases"/>
    <property type="match status" value="1"/>
</dbReference>
<dbReference type="GeneID" id="81376112"/>
<reference evidence="2" key="1">
    <citation type="submission" date="2022-12" db="EMBL/GenBank/DDBJ databases">
        <authorList>
            <person name="Petersen C."/>
        </authorList>
    </citation>
    <scope>NUCLEOTIDE SEQUENCE</scope>
    <source>
        <strain evidence="2">IBT 29677</strain>
    </source>
</reference>
<dbReference type="InterPro" id="IPR000845">
    <property type="entry name" value="Nucleoside_phosphorylase_d"/>
</dbReference>
<sequence length="406" mass="44984">MALVTRRNTKKTLKPGSPFSMTTSCYPLRALYHAYKDDWEIQGIPNLEVSSSPKVHQTEHPSLSKSARRSQFTVAIFCALTLEADAVNEVFEEIWDEEHENYGRAAGDHNTYTLGKIFRHNVVLVHMAGMGKGAASQAASSIRFSYPEIKLALVVGICGGVPSYLDGKDDIILGDVMISDGIVQYDFGRQFPDTFLSKAGPEVVARPRPEIRGMLAKLKGMQGQKRLETKLCQYLRVLQDRLGPKRAGYPGIDKDELFCSTYQHKHRNRAACKICSACGGGTESVCKEARELTCQQLGCQKGLLVPRKRLQEASMRGRPPEAKVRFGFVGSGDTVMKSGQHRDEIATRHNLIALEMEASGVWDNLPCLVIKGVCDYADSHKNKYWQNYAAATAAACMKAVLEEYVV</sequence>
<dbReference type="AlphaFoldDB" id="A0A9W9VHA4"/>
<gene>
    <name evidence="2" type="ORF">N7509_012495</name>
</gene>
<dbReference type="PROSITE" id="PS51257">
    <property type="entry name" value="PROKAR_LIPOPROTEIN"/>
    <property type="match status" value="1"/>
</dbReference>
<dbReference type="Proteomes" id="UP001147747">
    <property type="component" value="Unassembled WGS sequence"/>
</dbReference>
<dbReference type="Gene3D" id="3.40.50.1580">
    <property type="entry name" value="Nucleoside phosphorylase domain"/>
    <property type="match status" value="1"/>
</dbReference>
<evidence type="ECO:0000259" key="1">
    <source>
        <dbReference type="Pfam" id="PF01048"/>
    </source>
</evidence>
<dbReference type="EMBL" id="JAPZBU010000011">
    <property type="protein sequence ID" value="KAJ5379376.1"/>
    <property type="molecule type" value="Genomic_DNA"/>
</dbReference>
<protein>
    <recommendedName>
        <fullName evidence="1">Nucleoside phosphorylase domain-containing protein</fullName>
    </recommendedName>
</protein>
<dbReference type="GO" id="GO:0003824">
    <property type="term" value="F:catalytic activity"/>
    <property type="evidence" value="ECO:0007669"/>
    <property type="project" value="InterPro"/>
</dbReference>
<dbReference type="Pfam" id="PF01048">
    <property type="entry name" value="PNP_UDP_1"/>
    <property type="match status" value="1"/>
</dbReference>
<proteinExistence type="predicted"/>
<name>A0A9W9VHA4_9EURO</name>
<evidence type="ECO:0000313" key="2">
    <source>
        <dbReference type="EMBL" id="KAJ5379376.1"/>
    </source>
</evidence>
<feature type="domain" description="Nucleoside phosphorylase" evidence="1">
    <location>
        <begin position="73"/>
        <end position="193"/>
    </location>
</feature>
<dbReference type="OrthoDB" id="20872at2759"/>
<dbReference type="RefSeq" id="XP_056483162.1">
    <property type="nucleotide sequence ID" value="XM_056637132.1"/>
</dbReference>
<dbReference type="GO" id="GO:0009116">
    <property type="term" value="P:nucleoside metabolic process"/>
    <property type="evidence" value="ECO:0007669"/>
    <property type="project" value="InterPro"/>
</dbReference>
<comment type="caution">
    <text evidence="2">The sequence shown here is derived from an EMBL/GenBank/DDBJ whole genome shotgun (WGS) entry which is preliminary data.</text>
</comment>
<dbReference type="InterPro" id="IPR053137">
    <property type="entry name" value="NLR-like"/>
</dbReference>
<dbReference type="PANTHER" id="PTHR46082">
    <property type="entry name" value="ATP/GTP-BINDING PROTEIN-RELATED"/>
    <property type="match status" value="1"/>
</dbReference>
<accession>A0A9W9VHA4</accession>
<reference evidence="2" key="2">
    <citation type="journal article" date="2023" name="IMA Fungus">
        <title>Comparative genomic study of the Penicillium genus elucidates a diverse pangenome and 15 lateral gene transfer events.</title>
        <authorList>
            <person name="Petersen C."/>
            <person name="Sorensen T."/>
            <person name="Nielsen M.R."/>
            <person name="Sondergaard T.E."/>
            <person name="Sorensen J.L."/>
            <person name="Fitzpatrick D.A."/>
            <person name="Frisvad J.C."/>
            <person name="Nielsen K.L."/>
        </authorList>
    </citation>
    <scope>NUCLEOTIDE SEQUENCE</scope>
    <source>
        <strain evidence="2">IBT 29677</strain>
    </source>
</reference>
<keyword evidence="3" id="KW-1185">Reference proteome</keyword>
<evidence type="ECO:0000313" key="3">
    <source>
        <dbReference type="Proteomes" id="UP001147747"/>
    </source>
</evidence>
<dbReference type="InterPro" id="IPR035994">
    <property type="entry name" value="Nucleoside_phosphorylase_sf"/>
</dbReference>
<organism evidence="2 3">
    <name type="scientific">Penicillium cosmopolitanum</name>
    <dbReference type="NCBI Taxonomy" id="1131564"/>
    <lineage>
        <taxon>Eukaryota</taxon>
        <taxon>Fungi</taxon>
        <taxon>Dikarya</taxon>
        <taxon>Ascomycota</taxon>
        <taxon>Pezizomycotina</taxon>
        <taxon>Eurotiomycetes</taxon>
        <taxon>Eurotiomycetidae</taxon>
        <taxon>Eurotiales</taxon>
        <taxon>Aspergillaceae</taxon>
        <taxon>Penicillium</taxon>
    </lineage>
</organism>
<dbReference type="PANTHER" id="PTHR46082:SF6">
    <property type="entry name" value="AAA+ ATPASE DOMAIN-CONTAINING PROTEIN-RELATED"/>
    <property type="match status" value="1"/>
</dbReference>